<feature type="region of interest" description="Disordered" evidence="2">
    <location>
        <begin position="1361"/>
        <end position="1421"/>
    </location>
</feature>
<reference evidence="3" key="1">
    <citation type="submission" date="2023-06" db="EMBL/GenBank/DDBJ databases">
        <title>Genomic of Agaribacillus aureum.</title>
        <authorList>
            <person name="Wang G."/>
        </authorList>
    </citation>
    <scope>NUCLEOTIDE SEQUENCE</scope>
    <source>
        <strain evidence="3">BMA12</strain>
    </source>
</reference>
<proteinExistence type="predicted"/>
<dbReference type="RefSeq" id="WP_346760365.1">
    <property type="nucleotide sequence ID" value="NZ_JAUJEB010000005.1"/>
</dbReference>
<evidence type="ECO:0000313" key="3">
    <source>
        <dbReference type="EMBL" id="MDN5215027.1"/>
    </source>
</evidence>
<name>A0ABT8LDI4_9BACT</name>
<gene>
    <name evidence="3" type="ORF">QQ020_23300</name>
</gene>
<organism evidence="3 4">
    <name type="scientific">Agaribacillus aureus</name>
    <dbReference type="NCBI Taxonomy" id="3051825"/>
    <lineage>
        <taxon>Bacteria</taxon>
        <taxon>Pseudomonadati</taxon>
        <taxon>Bacteroidota</taxon>
        <taxon>Cytophagia</taxon>
        <taxon>Cytophagales</taxon>
        <taxon>Splendidivirgaceae</taxon>
        <taxon>Agaribacillus</taxon>
    </lineage>
</organism>
<protein>
    <submittedName>
        <fullName evidence="3">Uncharacterized protein</fullName>
    </submittedName>
</protein>
<evidence type="ECO:0000313" key="4">
    <source>
        <dbReference type="Proteomes" id="UP001172083"/>
    </source>
</evidence>
<keyword evidence="4" id="KW-1185">Reference proteome</keyword>
<comment type="caution">
    <text evidence="3">The sequence shown here is derived from an EMBL/GenBank/DDBJ whole genome shotgun (WGS) entry which is preliminary data.</text>
</comment>
<evidence type="ECO:0000256" key="1">
    <source>
        <dbReference type="SAM" id="Coils"/>
    </source>
</evidence>
<sequence length="2097" mass="239509">MRKFLLLLCPLLLTNQSLRDNPDQDNNTLFAKLSLKDVERLYTLQNQLIYYYDDLSKLISKADDESYQTLSNLNNLISNSLEIVNDFEMETDTLFQEGDSLMSFLNEKDILLNGNLRGILKGDHNRYIDSLTIIFNNWKNQSEHERQRLMEEANDGSIEFKNRMEKHHQDFMEKQISYLQSGVKPDDYEYYDVYNNIMMILHFLKPTIAEIISAEDSDTRKVVIENYIQTKAENGLIASLGAFMKSNPGNQLLLMIFENEEKIKKASSLIRKYGEVSQFPIDLQRSTKISTESTEEELKNELEKIEKELDDYKFRQGIYLTGIRDQLLNMIDEILLTILGLDKDNSFDNLREYWEKSTINQYTEKATDYIRSFDINNTNRDYFELKPDLEEPADQRIWLRFRLDEGSMNQLLEDKTINSANAYVSLILVPEKKPLDDINFNESFLKIKQSDIEKAKDAINQMYFEIPLGITIKAINLKVVESSQFQAQYLNEKGAVEDFNVGVELRDIGVWTRIKYNRECVIQACAELGLSRALGIEIQKVELNINTLDLVFHLSWRPIGFLRNIIEDKPGLKNMEISLSEINSLANQSKDIKGAFTRAANKRIAENLTSYLQANKPSLSKYCLAERVLDIKVEDVDQSIQGAMSMIPIGATSMGIIDTVNVQFKIDFKNGNSQLVVSKPRVDISRYLRLYFKESLIGLKELKEIINKFGRHLKKDQYTLVLSNMIQAIQIENFIVDLKKQSIFGFISVPGESPIKLYVTENGVDTGEIESLLKRQAENFIRRELRNLLLDYTSDLTGELLVGIDNICSSWQNLKPKFYGLPLKMASLIDCSDGIVRAKAVYNEGEINLSVDATASASGVKINFDINDQQKLIDALLKDILKEFNNNKHLTFVNPRFSSGLFLVDLEFGLGTLNIYEGIGTIQVSSQGKLSFQGKSSVFLRNQLYSMIDTELKTALDDFISENDPYLEFGQEGEGIRIVEGTVVSLKPGKITFNAEAVLPFGIVVRDISVIFTFDTVVPRIELPDLNWESLVLGGIKLDFAEDLTVEIDIEEVEKSPIALIGTIKITIADLFPLPAIRFRISQSGHSFNLRPKVTLPFVVEIAPLIAAVKPGIELITEEKIARIETNLTLGITEEAHLTQNLIKVKAKMDFNYSKIGEIDYNGTAYLINFLPVLKGDGALSLRNSNFYMQERTTGFLRKVLKYDRRIDIDGGERMMKGESRMEMLGFSAQVNSSATAVGNTAVEVYGSGQYSFLGQKLGIGIGTRLTPLQTLDLYRYAYANLNGSMNIGEFNLAGVHLNANIFRAKMKFEVLSVELGLTAPLASSITEGDILKLIMSIFDFDPEALLEILKNPDNINISVGPVGVGDGDNSLDNPNNHPKNNNPASPGKGSDPQQVPKSTEYFSGQGPIPPFDDEDFQENRPVEPVSPIQTAITPFNFSVKKFDEFSNASKAREFWPCLPSDWMKGSLVIRSEKQSGKFIGYDYVPQGIGGPGGMLIGKNYFVVRISIPIFPLRKVGERTYLCLTEEGYPASKPLEFCVEVDEYLKFNDFSPGYYANLAYSDDDIYLFLSHNLGDSWSNYCTDRSTMTYEHLEFNHLDEQIEQESYQIDCNRCQVLDLKYPNNLRRQFTILRNGNSLIQGYRYQKGLLGFGNRANRFRPINQAPDFMTFANSIDPDFNNNQLKLLIDNLDLGNNDYLIISGNKLVLVNERSELYVNKPGSNTLNTSEIIRQYNLLPARTWEKLSSNNFKNLFRQLSWYSSDMTVTQLMNTLKGENLSDLRKVQHNVEEYLRRWIRFGGEPNFQYVTTYQPRYEFKIWDYNVGNQLDGWRSTYTYEKGNSPKPFIPENLVYDLERSDVTDYFNMTGAIALKQKNFIESSTGHLFKNYLLYTMTQAHSNKVLFAVSKKGILYADRNSSEFKFTAIKNGAYDPKVREKEQLFFHDGLELFLSDNDHLFIPNLLRSENYKSFFMEISDRIIDDSTVVIHVGRFTQDEQQILKGFMLTQDNVYLFWTVGDGHRQLSITRSKFEDNIKTIMKTYGNYGYYSRRVKKNITLNQLENDEALVSMIFNGFNDFIDWNEGGTVDVHPFILFNNTRIK</sequence>
<keyword evidence="1" id="KW-0175">Coiled coil</keyword>
<evidence type="ECO:0000256" key="2">
    <source>
        <dbReference type="SAM" id="MobiDB-lite"/>
    </source>
</evidence>
<feature type="compositionally biased region" description="Low complexity" evidence="2">
    <location>
        <begin position="1374"/>
        <end position="1384"/>
    </location>
</feature>
<feature type="coiled-coil region" evidence="1">
    <location>
        <begin position="288"/>
        <end position="315"/>
    </location>
</feature>
<accession>A0ABT8LDI4</accession>
<dbReference type="EMBL" id="JAUJEB010000005">
    <property type="protein sequence ID" value="MDN5215027.1"/>
    <property type="molecule type" value="Genomic_DNA"/>
</dbReference>
<feature type="compositionally biased region" description="Polar residues" evidence="2">
    <location>
        <begin position="1392"/>
        <end position="1403"/>
    </location>
</feature>
<dbReference type="Proteomes" id="UP001172083">
    <property type="component" value="Unassembled WGS sequence"/>
</dbReference>